<dbReference type="OrthoDB" id="27092at2"/>
<dbReference type="InterPro" id="IPR050697">
    <property type="entry name" value="Adenylyl/Guanylyl_Cyclase_3/4"/>
</dbReference>
<evidence type="ECO:0000259" key="2">
    <source>
        <dbReference type="PROSITE" id="PS50125"/>
    </source>
</evidence>
<proteinExistence type="inferred from homology"/>
<dbReference type="InterPro" id="IPR001054">
    <property type="entry name" value="A/G_cyclase"/>
</dbReference>
<dbReference type="InterPro" id="IPR029058">
    <property type="entry name" value="AB_hydrolase_fold"/>
</dbReference>
<dbReference type="Pfam" id="PF00211">
    <property type="entry name" value="Guanylate_cyc"/>
    <property type="match status" value="1"/>
</dbReference>
<dbReference type="PROSITE" id="PS50125">
    <property type="entry name" value="GUANYLATE_CYCLASE_2"/>
    <property type="match status" value="1"/>
</dbReference>
<dbReference type="RefSeq" id="WP_064064198.1">
    <property type="nucleotide sequence ID" value="NZ_LPZN01000029.1"/>
</dbReference>
<dbReference type="SMART" id="SM00044">
    <property type="entry name" value="CYCc"/>
    <property type="match status" value="1"/>
</dbReference>
<keyword evidence="4" id="KW-1185">Reference proteome</keyword>
<evidence type="ECO:0000313" key="4">
    <source>
        <dbReference type="Proteomes" id="UP000254569"/>
    </source>
</evidence>
<dbReference type="AlphaFoldDB" id="A0A379M312"/>
<dbReference type="Gene3D" id="3.40.50.1820">
    <property type="entry name" value="alpha/beta hydrolase"/>
    <property type="match status" value="1"/>
</dbReference>
<keyword evidence="3" id="KW-0378">Hydrolase</keyword>
<gene>
    <name evidence="3" type="ORF">NCTC13296_03014</name>
</gene>
<reference evidence="3 4" key="1">
    <citation type="submission" date="2018-06" db="EMBL/GenBank/DDBJ databases">
        <authorList>
            <consortium name="Pathogen Informatics"/>
            <person name="Doyle S."/>
        </authorList>
    </citation>
    <scope>NUCLEOTIDE SEQUENCE [LARGE SCALE GENOMIC DNA]</scope>
    <source>
        <strain evidence="3 4">NCTC13296</strain>
    </source>
</reference>
<evidence type="ECO:0000313" key="3">
    <source>
        <dbReference type="EMBL" id="SUE16146.1"/>
    </source>
</evidence>
<dbReference type="EC" id="4.6.1.1" evidence="3"/>
<comment type="similarity">
    <text evidence="1">Belongs to the adenylyl cyclase class-3 family.</text>
</comment>
<evidence type="ECO:0000256" key="1">
    <source>
        <dbReference type="ARBA" id="ARBA00005381"/>
    </source>
</evidence>
<feature type="domain" description="Guanylate cyclase" evidence="2">
    <location>
        <begin position="291"/>
        <end position="398"/>
    </location>
</feature>
<dbReference type="GO" id="GO:0006171">
    <property type="term" value="P:cAMP biosynthetic process"/>
    <property type="evidence" value="ECO:0007669"/>
    <property type="project" value="TreeGrafter"/>
</dbReference>
<dbReference type="Proteomes" id="UP000254569">
    <property type="component" value="Unassembled WGS sequence"/>
</dbReference>
<dbReference type="EMBL" id="UGVI01000001">
    <property type="protein sequence ID" value="SUE16146.1"/>
    <property type="molecule type" value="Genomic_DNA"/>
</dbReference>
<dbReference type="PANTHER" id="PTHR43081">
    <property type="entry name" value="ADENYLATE CYCLASE, TERMINAL-DIFFERENTIATION SPECIFIC-RELATED"/>
    <property type="match status" value="1"/>
</dbReference>
<dbReference type="Gene3D" id="3.30.70.1230">
    <property type="entry name" value="Nucleotide cyclase"/>
    <property type="match status" value="1"/>
</dbReference>
<accession>A0A379M312</accession>
<dbReference type="GO" id="GO:0004016">
    <property type="term" value="F:adenylate cyclase activity"/>
    <property type="evidence" value="ECO:0007669"/>
    <property type="project" value="UniProtKB-EC"/>
</dbReference>
<organism evidence="3 4">
    <name type="scientific">Rhodococcus gordoniae</name>
    <dbReference type="NCBI Taxonomy" id="223392"/>
    <lineage>
        <taxon>Bacteria</taxon>
        <taxon>Bacillati</taxon>
        <taxon>Actinomycetota</taxon>
        <taxon>Actinomycetes</taxon>
        <taxon>Mycobacteriales</taxon>
        <taxon>Nocardiaceae</taxon>
        <taxon>Rhodococcus</taxon>
    </lineage>
</organism>
<dbReference type="GO" id="GO:0016787">
    <property type="term" value="F:hydrolase activity"/>
    <property type="evidence" value="ECO:0007669"/>
    <property type="project" value="UniProtKB-KW"/>
</dbReference>
<name>A0A379M312_9NOCA</name>
<sequence length="495" mass="53670">MDPPVTRYLPRDGHNLAYGVVGAGPADVVWFFEVQMHLDLLWTDPYMHSLFERLATYSRAVYFQRRGFGLSDPVDHVPTIEQQAEDVLAVMDAEQIRHATLVGIHSTCGPQVLVAATAPDRVHALMLVAPYCEPLLDYDRPPHGWTGPEITDFVESWRDAVRHWGEGLTVPLTDAHVDSPYNRRLMAMLERCSASPSTMSAHLEASLRIDYSHALGSVQCPTRVVLVSGGSIPVAPARYLAGLVPHGELVITRPSPRGAALGEAWSQVQTMVEELVRGSVPPVDAGRRFAATLFTDIVGSTKLLARIGDTSYRALLARHERDVRFAVTEAGGRLVSTVGDGTFSLFDGPVAAVQCAARIVEEAHRLGFEVRAGVHAGIVEPTGTDVTGMTVHVGARIGAAARPGEVLVSRHARERAGGSGLRFADRGSHRLAGVPGKVRLFALVGGQPALEAPRRRVSLNPFDRAVLRAARRTPQVLRSAAALANARQRRRSEEN</sequence>
<dbReference type="SUPFAM" id="SSF55073">
    <property type="entry name" value="Nucleotide cyclase"/>
    <property type="match status" value="1"/>
</dbReference>
<dbReference type="PANTHER" id="PTHR43081:SF19">
    <property type="entry name" value="PH-SENSITIVE ADENYLATE CYCLASE RV1264"/>
    <property type="match status" value="1"/>
</dbReference>
<dbReference type="CDD" id="cd07302">
    <property type="entry name" value="CHD"/>
    <property type="match status" value="1"/>
</dbReference>
<dbReference type="SUPFAM" id="SSF53474">
    <property type="entry name" value="alpha/beta-Hydrolases"/>
    <property type="match status" value="1"/>
</dbReference>
<keyword evidence="3" id="KW-0456">Lyase</keyword>
<dbReference type="GO" id="GO:0035556">
    <property type="term" value="P:intracellular signal transduction"/>
    <property type="evidence" value="ECO:0007669"/>
    <property type="project" value="InterPro"/>
</dbReference>
<protein>
    <submittedName>
        <fullName evidence="3">Hydrolase</fullName>
        <ecNumber evidence="3">4.6.1.1</ecNumber>
    </submittedName>
</protein>
<dbReference type="InterPro" id="IPR029787">
    <property type="entry name" value="Nucleotide_cyclase"/>
</dbReference>